<dbReference type="GO" id="GO:0003723">
    <property type="term" value="F:RNA binding"/>
    <property type="evidence" value="ECO:0007669"/>
    <property type="project" value="InterPro"/>
</dbReference>
<dbReference type="PANTHER" id="PTHR48168:SF1">
    <property type="entry name" value="RNA GUANINE-N7 METHYLTRANSFERASE ACTIVATING SUBUNIT-RELATED"/>
    <property type="match status" value="1"/>
</dbReference>
<keyword evidence="6" id="KW-1185">Reference proteome</keyword>
<keyword evidence="2" id="KW-0539">Nucleus</keyword>
<dbReference type="GO" id="GO:0031533">
    <property type="term" value="C:mRNA capping enzyme complex"/>
    <property type="evidence" value="ECO:0007669"/>
    <property type="project" value="InterPro"/>
</dbReference>
<name>A0A8J9UPQ5_9NEOP</name>
<comment type="similarity">
    <text evidence="3">Belongs to the RAM family.</text>
</comment>
<feature type="non-terminal residue" evidence="5">
    <location>
        <position position="106"/>
    </location>
</feature>
<dbReference type="OrthoDB" id="5875297at2759"/>
<evidence type="ECO:0000313" key="6">
    <source>
        <dbReference type="Proteomes" id="UP000838878"/>
    </source>
</evidence>
<feature type="region of interest" description="Disordered" evidence="4">
    <location>
        <begin position="49"/>
        <end position="106"/>
    </location>
</feature>
<evidence type="ECO:0000256" key="3">
    <source>
        <dbReference type="ARBA" id="ARBA00034716"/>
    </source>
</evidence>
<dbReference type="InterPro" id="IPR028271">
    <property type="entry name" value="RAMAC"/>
</dbReference>
<sequence>MNNDVSGLSIEDKEFLAKCEEKLKDRFTEKDEEFMKVFNRQPSIPPIIENLWTHNSGRRHDNRNNRTRPYDRYGNRDRQNRGNHNYRRRNDYNDSYGPQRSRYSYY</sequence>
<protein>
    <submittedName>
        <fullName evidence="5">Uncharacterized protein</fullName>
    </submittedName>
</protein>
<dbReference type="GO" id="GO:0106005">
    <property type="term" value="P:RNA 5'-cap (guanine-N7)-methylation"/>
    <property type="evidence" value="ECO:0007669"/>
    <property type="project" value="InterPro"/>
</dbReference>
<feature type="compositionally biased region" description="Basic and acidic residues" evidence="4">
    <location>
        <begin position="58"/>
        <end position="80"/>
    </location>
</feature>
<reference evidence="5" key="1">
    <citation type="submission" date="2021-12" db="EMBL/GenBank/DDBJ databases">
        <authorList>
            <person name="Martin H S."/>
        </authorList>
    </citation>
    <scope>NUCLEOTIDE SEQUENCE</scope>
</reference>
<accession>A0A8J9UPQ5</accession>
<feature type="compositionally biased region" description="Polar residues" evidence="4">
    <location>
        <begin position="96"/>
        <end position="106"/>
    </location>
</feature>
<evidence type="ECO:0000256" key="4">
    <source>
        <dbReference type="SAM" id="MobiDB-lite"/>
    </source>
</evidence>
<dbReference type="Proteomes" id="UP000838878">
    <property type="component" value="Chromosome 3"/>
</dbReference>
<dbReference type="EMBL" id="OV170223">
    <property type="protein sequence ID" value="CAH0722764.1"/>
    <property type="molecule type" value="Genomic_DNA"/>
</dbReference>
<gene>
    <name evidence="5" type="ORF">BINO364_LOCUS8666</name>
</gene>
<dbReference type="PANTHER" id="PTHR48168">
    <property type="entry name" value="RNA GUANINE-7 METHYLTRANSFERASE-ACTIVATING SUBUNIT-LIKE (PSEUDOGENE)-RELATED"/>
    <property type="match status" value="1"/>
</dbReference>
<dbReference type="Pfam" id="PF15320">
    <property type="entry name" value="RAM"/>
    <property type="match status" value="1"/>
</dbReference>
<evidence type="ECO:0000313" key="5">
    <source>
        <dbReference type="EMBL" id="CAH0722764.1"/>
    </source>
</evidence>
<proteinExistence type="inferred from homology"/>
<evidence type="ECO:0000256" key="1">
    <source>
        <dbReference type="ARBA" id="ARBA00004123"/>
    </source>
</evidence>
<dbReference type="AlphaFoldDB" id="A0A8J9UPQ5"/>
<organism evidence="5 6">
    <name type="scientific">Brenthis ino</name>
    <name type="common">lesser marbled fritillary</name>
    <dbReference type="NCBI Taxonomy" id="405034"/>
    <lineage>
        <taxon>Eukaryota</taxon>
        <taxon>Metazoa</taxon>
        <taxon>Ecdysozoa</taxon>
        <taxon>Arthropoda</taxon>
        <taxon>Hexapoda</taxon>
        <taxon>Insecta</taxon>
        <taxon>Pterygota</taxon>
        <taxon>Neoptera</taxon>
        <taxon>Endopterygota</taxon>
        <taxon>Lepidoptera</taxon>
        <taxon>Glossata</taxon>
        <taxon>Ditrysia</taxon>
        <taxon>Papilionoidea</taxon>
        <taxon>Nymphalidae</taxon>
        <taxon>Heliconiinae</taxon>
        <taxon>Argynnini</taxon>
        <taxon>Brenthis</taxon>
    </lineage>
</organism>
<evidence type="ECO:0000256" key="2">
    <source>
        <dbReference type="ARBA" id="ARBA00023242"/>
    </source>
</evidence>
<comment type="subcellular location">
    <subcellularLocation>
        <location evidence="1">Nucleus</location>
    </subcellularLocation>
</comment>